<dbReference type="RefSeq" id="WP_379558639.1">
    <property type="nucleotide sequence ID" value="NZ_JBHTJS010000039.1"/>
</dbReference>
<dbReference type="Pfam" id="PF03886">
    <property type="entry name" value="ABC_trans_aux"/>
    <property type="match status" value="1"/>
</dbReference>
<keyword evidence="3" id="KW-1185">Reference proteome</keyword>
<dbReference type="SUPFAM" id="SSF159594">
    <property type="entry name" value="XCC0632-like"/>
    <property type="match status" value="1"/>
</dbReference>
<evidence type="ECO:0000313" key="3">
    <source>
        <dbReference type="Proteomes" id="UP001597048"/>
    </source>
</evidence>
<dbReference type="Gene3D" id="3.40.50.10610">
    <property type="entry name" value="ABC-type transport auxiliary lipoprotein component"/>
    <property type="match status" value="1"/>
</dbReference>
<name>A0ABW3KHN1_9GAMM</name>
<proteinExistence type="predicted"/>
<dbReference type="InterPro" id="IPR005586">
    <property type="entry name" value="ABC_trans_aux"/>
</dbReference>
<dbReference type="Proteomes" id="UP001597048">
    <property type="component" value="Unassembled WGS sequence"/>
</dbReference>
<reference evidence="3" key="1">
    <citation type="journal article" date="2019" name="Int. J. Syst. Evol. Microbiol.">
        <title>The Global Catalogue of Microorganisms (GCM) 10K type strain sequencing project: providing services to taxonomists for standard genome sequencing and annotation.</title>
        <authorList>
            <consortium name="The Broad Institute Genomics Platform"/>
            <consortium name="The Broad Institute Genome Sequencing Center for Infectious Disease"/>
            <person name="Wu L."/>
            <person name="Ma J."/>
        </authorList>
    </citation>
    <scope>NUCLEOTIDE SEQUENCE [LARGE SCALE GENOMIC DNA]</scope>
    <source>
        <strain evidence="3">CCUG 60525</strain>
    </source>
</reference>
<evidence type="ECO:0000259" key="1">
    <source>
        <dbReference type="Pfam" id="PF03886"/>
    </source>
</evidence>
<feature type="domain" description="ABC-type transport auxiliary lipoprotein component" evidence="1">
    <location>
        <begin position="54"/>
        <end position="203"/>
    </location>
</feature>
<comment type="caution">
    <text evidence="2">The sequence shown here is derived from an EMBL/GenBank/DDBJ whole genome shotgun (WGS) entry which is preliminary data.</text>
</comment>
<keyword evidence="2" id="KW-0449">Lipoprotein</keyword>
<gene>
    <name evidence="2" type="ORF">ACFQ1C_10895</name>
</gene>
<protein>
    <submittedName>
        <fullName evidence="2">ABC-type transport auxiliary lipoprotein family protein</fullName>
    </submittedName>
</protein>
<dbReference type="EMBL" id="JBHTJS010000039">
    <property type="protein sequence ID" value="MFD1008660.1"/>
    <property type="molecule type" value="Genomic_DNA"/>
</dbReference>
<evidence type="ECO:0000313" key="2">
    <source>
        <dbReference type="EMBL" id="MFD1008660.1"/>
    </source>
</evidence>
<sequence length="218" mass="24097">MIMTTILGLVKHIRSLIWLLLLMMLTACTLLPEPSPVTFYRLPPSHLMSASVFAAGLPRAITLRVNQPETSGLLSGNRIAVIPGPNQLSVYQGARWAASVPVLFRDLLIDTWQQQGKIQHIISDSEALQADIELRGTLRAFYSEYQQGRPVVVIHFDAQLVDPRSRTILASRRFAVNEVSPTTDVAAVVAAFGIAHARLANEMLGWLLAVNISDRHQQ</sequence>
<organism evidence="2 3">
    <name type="scientific">Oceanisphaera ostreae</name>
    <dbReference type="NCBI Taxonomy" id="914151"/>
    <lineage>
        <taxon>Bacteria</taxon>
        <taxon>Pseudomonadati</taxon>
        <taxon>Pseudomonadota</taxon>
        <taxon>Gammaproteobacteria</taxon>
        <taxon>Aeromonadales</taxon>
        <taxon>Aeromonadaceae</taxon>
        <taxon>Oceanisphaera</taxon>
    </lineage>
</organism>
<accession>A0ABW3KHN1</accession>